<keyword evidence="1" id="KW-1133">Transmembrane helix</keyword>
<gene>
    <name evidence="2" type="ORF">C4532_04770</name>
</gene>
<dbReference type="Pfam" id="PF01564">
    <property type="entry name" value="Spermine_synth"/>
    <property type="match status" value="1"/>
</dbReference>
<feature type="transmembrane region" description="Helical" evidence="1">
    <location>
        <begin position="779"/>
        <end position="800"/>
    </location>
</feature>
<dbReference type="Gene3D" id="3.40.50.150">
    <property type="entry name" value="Vaccinia Virus protein VP39"/>
    <property type="match status" value="1"/>
</dbReference>
<dbReference type="InterPro" id="IPR029063">
    <property type="entry name" value="SAM-dependent_MTases_sf"/>
</dbReference>
<feature type="transmembrane region" description="Helical" evidence="1">
    <location>
        <begin position="689"/>
        <end position="707"/>
    </location>
</feature>
<sequence length="802" mass="88886">MRTDSAKIRWPIFVGLGLVSLSILMLELSLTRIFSVTMWYHFAFVAISVALFGISASGLTVFLLERFFSRERIEQHLTIFSALMALSIIATLIVTLRIPFFTKLTPVGVLFSALSYLSITLPFFLGGICISLLLWHHAGRVSGLYFADLCGAAVGCLATLIALNFFSGPQVVLIAAVFAASASVCFSVMHIRKAALCGAGTVMAGVVVVFLLSLSGLLKSAWIVKHPSGVGQRVEGDILFEKWNSFSRITVYPMEATSDKQANETESSEHTRPAQMLMAIDAAAGTPLIRFDGDPEKVEFLKHDITSLVHYFKDAAKTLVIGPGGGREVLAALLFGQQPIIGVEVNPIIVSAVRNEFGDFTGNIYDRPEVTIYVDEGRSFLSRSEEQFDIIQAAMVDTWAATSSGAFVLTENNLYTIEAFQSYFDRLADDGMLTFSRWYWEFSPGETLRLTALAIESLERMDVSEPRWHILVVKKAFESPTSPNAIATLIVKKSPFTHEELRQAQEVCKRLEFQVVCSPFSAGNPLFTMLFDKAKRQKLYREYPLNIIPPTDDKPFFFHMLRLRDIFANGIEQGITKFNVKAVGVLANLFVAMLGLAFLFLILPLVLFRSAKPRQLLRHWSTILYFVLIGFGFIEVEIPLIQRFTLFLGHPIYSLAVVLSSLLLFSSLGSLFTRKIAAANARTFLRKSLFWLVLALIPYLLFLTQFVHSLVGLSTLLKAALTVVLIAPLGWLMGMPFPVGIKAISEDTRFLIPWCWSLNGAFSVLASVTSIVIAMNFGFFAAMAGGWAAYVMVLLVVLLFKA</sequence>
<feature type="transmembrane region" description="Helical" evidence="1">
    <location>
        <begin position="40"/>
        <end position="64"/>
    </location>
</feature>
<feature type="transmembrane region" description="Helical" evidence="1">
    <location>
        <begin position="585"/>
        <end position="608"/>
    </location>
</feature>
<feature type="transmembrane region" description="Helical" evidence="1">
    <location>
        <begin position="751"/>
        <end position="773"/>
    </location>
</feature>
<dbReference type="Proteomes" id="UP000285961">
    <property type="component" value="Unassembled WGS sequence"/>
</dbReference>
<dbReference type="AlphaFoldDB" id="A0A419F4D0"/>
<accession>A0A419F4D0</accession>
<feature type="transmembrane region" description="Helical" evidence="1">
    <location>
        <begin position="144"/>
        <end position="165"/>
    </location>
</feature>
<proteinExistence type="predicted"/>
<keyword evidence="1" id="KW-0472">Membrane</keyword>
<organism evidence="2 3">
    <name type="scientific">Candidatus Abyssobacteria bacterium SURF_17</name>
    <dbReference type="NCBI Taxonomy" id="2093361"/>
    <lineage>
        <taxon>Bacteria</taxon>
        <taxon>Pseudomonadati</taxon>
        <taxon>Candidatus Hydrogenedentota</taxon>
        <taxon>Candidatus Abyssobacteria</taxon>
    </lineage>
</organism>
<protein>
    <recommendedName>
        <fullName evidence="4">SAM-dependent methyltransferase</fullName>
    </recommendedName>
</protein>
<dbReference type="EMBL" id="QZKI01000029">
    <property type="protein sequence ID" value="RJP73318.1"/>
    <property type="molecule type" value="Genomic_DNA"/>
</dbReference>
<name>A0A419F4D0_9BACT</name>
<feature type="transmembrane region" description="Helical" evidence="1">
    <location>
        <begin position="12"/>
        <end position="34"/>
    </location>
</feature>
<feature type="transmembrane region" description="Helical" evidence="1">
    <location>
        <begin position="76"/>
        <end position="101"/>
    </location>
</feature>
<evidence type="ECO:0000256" key="1">
    <source>
        <dbReference type="SAM" id="Phobius"/>
    </source>
</evidence>
<feature type="transmembrane region" description="Helical" evidence="1">
    <location>
        <begin position="620"/>
        <end position="641"/>
    </location>
</feature>
<feature type="transmembrane region" description="Helical" evidence="1">
    <location>
        <begin position="196"/>
        <end position="218"/>
    </location>
</feature>
<evidence type="ECO:0000313" key="3">
    <source>
        <dbReference type="Proteomes" id="UP000285961"/>
    </source>
</evidence>
<feature type="transmembrane region" description="Helical" evidence="1">
    <location>
        <begin position="171"/>
        <end position="189"/>
    </location>
</feature>
<feature type="transmembrane region" description="Helical" evidence="1">
    <location>
        <begin position="647"/>
        <end position="668"/>
    </location>
</feature>
<evidence type="ECO:0000313" key="2">
    <source>
        <dbReference type="EMBL" id="RJP73318.1"/>
    </source>
</evidence>
<feature type="transmembrane region" description="Helical" evidence="1">
    <location>
        <begin position="113"/>
        <end position="135"/>
    </location>
</feature>
<reference evidence="2 3" key="1">
    <citation type="journal article" date="2017" name="ISME J.">
        <title>Energy and carbon metabolisms in a deep terrestrial subsurface fluid microbial community.</title>
        <authorList>
            <person name="Momper L."/>
            <person name="Jungbluth S.P."/>
            <person name="Lee M.D."/>
            <person name="Amend J.P."/>
        </authorList>
    </citation>
    <scope>NUCLEOTIDE SEQUENCE [LARGE SCALE GENOMIC DNA]</scope>
    <source>
        <strain evidence="2">SURF_17</strain>
    </source>
</reference>
<feature type="transmembrane region" description="Helical" evidence="1">
    <location>
        <begin position="719"/>
        <end position="739"/>
    </location>
</feature>
<dbReference type="SUPFAM" id="SSF53335">
    <property type="entry name" value="S-adenosyl-L-methionine-dependent methyltransferases"/>
    <property type="match status" value="1"/>
</dbReference>
<comment type="caution">
    <text evidence="2">The sequence shown here is derived from an EMBL/GenBank/DDBJ whole genome shotgun (WGS) entry which is preliminary data.</text>
</comment>
<evidence type="ECO:0008006" key="4">
    <source>
        <dbReference type="Google" id="ProtNLM"/>
    </source>
</evidence>
<keyword evidence="1" id="KW-0812">Transmembrane</keyword>